<reference evidence="1" key="1">
    <citation type="submission" date="2013-11" db="EMBL/GenBank/DDBJ databases">
        <authorList>
            <person name="Sternberg P."/>
            <person name="Dillman A."/>
            <person name="Macchietto M."/>
        </authorList>
    </citation>
    <scope>NUCLEOTIDE SEQUENCE</scope>
    <source>
        <strain evidence="1">ALL</strain>
    </source>
</reference>
<dbReference type="AlphaFoldDB" id="A0A4U5P7R8"/>
<gene>
    <name evidence="1" type="ORF">L596_006842</name>
</gene>
<accession>A0A4U5P7R8</accession>
<sequence>MQISSIQRSFPVFEFQPGNSGTLGGVGSLLGGQQGTLGGVGGLLGGSARTFGGTGGLLSGGKGSRGLLGGLGAVNPVPVLLL</sequence>
<dbReference type="EMBL" id="AZBU02000002">
    <property type="protein sequence ID" value="TKR92130.1"/>
    <property type="molecule type" value="Genomic_DNA"/>
</dbReference>
<reference evidence="1" key="3">
    <citation type="journal article" date="2019" name="G3 (Bethesda)">
        <title>Hybrid Assembly of the Genome of the Entomopathogenic Nematode Steinernema carpocapsae Identifies the X-Chromosome.</title>
        <authorList>
            <person name="Serra L."/>
            <person name="Macchietto M."/>
            <person name="Macias-Munoz A."/>
            <person name="McGill C.J."/>
            <person name="Rodriguez I.M."/>
            <person name="Rodriguez B."/>
            <person name="Murad R."/>
            <person name="Mortazavi A."/>
        </authorList>
    </citation>
    <scope>NUCLEOTIDE SEQUENCE</scope>
    <source>
        <strain evidence="1">ALL</strain>
    </source>
</reference>
<proteinExistence type="predicted"/>
<organism evidence="1">
    <name type="scientific">Steinernema carpocapsae</name>
    <name type="common">Entomopathogenic nematode</name>
    <dbReference type="NCBI Taxonomy" id="34508"/>
    <lineage>
        <taxon>Eukaryota</taxon>
        <taxon>Metazoa</taxon>
        <taxon>Ecdysozoa</taxon>
        <taxon>Nematoda</taxon>
        <taxon>Chromadorea</taxon>
        <taxon>Rhabditida</taxon>
        <taxon>Tylenchina</taxon>
        <taxon>Panagrolaimomorpha</taxon>
        <taxon>Strongyloidoidea</taxon>
        <taxon>Steinernematidae</taxon>
        <taxon>Steinernema</taxon>
    </lineage>
</organism>
<protein>
    <submittedName>
        <fullName evidence="1">Uncharacterized protein</fullName>
    </submittedName>
</protein>
<evidence type="ECO:0000313" key="1">
    <source>
        <dbReference type="EMBL" id="TKR92130.1"/>
    </source>
</evidence>
<comment type="caution">
    <text evidence="1">The sequence shown here is derived from an EMBL/GenBank/DDBJ whole genome shotgun (WGS) entry which is preliminary data.</text>
</comment>
<name>A0A4U5P7R8_STECR</name>
<reference evidence="1" key="2">
    <citation type="journal article" date="2015" name="Genome Biol.">
        <title>Comparative genomics of Steinernema reveals deeply conserved gene regulatory networks.</title>
        <authorList>
            <person name="Dillman A.R."/>
            <person name="Macchietto M."/>
            <person name="Porter C.F."/>
            <person name="Rogers A."/>
            <person name="Williams B."/>
            <person name="Antoshechkin I."/>
            <person name="Lee M.M."/>
            <person name="Goodwin Z."/>
            <person name="Lu X."/>
            <person name="Lewis E.E."/>
            <person name="Goodrich-Blair H."/>
            <person name="Stock S.P."/>
            <person name="Adams B.J."/>
            <person name="Sternberg P.W."/>
            <person name="Mortazavi A."/>
        </authorList>
    </citation>
    <scope>NUCLEOTIDE SEQUENCE [LARGE SCALE GENOMIC DNA]</scope>
    <source>
        <strain evidence="1">ALL</strain>
    </source>
</reference>